<organism evidence="2 3">
    <name type="scientific">Candidatus Roizmanbacteria bacterium CG03_land_8_20_14_0_80_39_12</name>
    <dbReference type="NCBI Taxonomy" id="1974847"/>
    <lineage>
        <taxon>Bacteria</taxon>
        <taxon>Candidatus Roizmaniibacteriota</taxon>
    </lineage>
</organism>
<gene>
    <name evidence="2" type="ORF">COS52_04685</name>
</gene>
<feature type="domain" description="Transposase IS200-like" evidence="1">
    <location>
        <begin position="33"/>
        <end position="174"/>
    </location>
</feature>
<evidence type="ECO:0000313" key="3">
    <source>
        <dbReference type="Proteomes" id="UP000230119"/>
    </source>
</evidence>
<dbReference type="PANTHER" id="PTHR36966:SF1">
    <property type="entry name" value="REP-ASSOCIATED TYROSINE TRANSPOSASE"/>
    <property type="match status" value="1"/>
</dbReference>
<dbReference type="EMBL" id="PEVA01000196">
    <property type="protein sequence ID" value="PIV08060.1"/>
    <property type="molecule type" value="Genomic_DNA"/>
</dbReference>
<evidence type="ECO:0000313" key="2">
    <source>
        <dbReference type="EMBL" id="PIV08060.1"/>
    </source>
</evidence>
<dbReference type="PANTHER" id="PTHR36966">
    <property type="entry name" value="REP-ASSOCIATED TYROSINE TRANSPOSASE"/>
    <property type="match status" value="1"/>
</dbReference>
<dbReference type="GO" id="GO:0006313">
    <property type="term" value="P:DNA transposition"/>
    <property type="evidence" value="ECO:0007669"/>
    <property type="project" value="InterPro"/>
</dbReference>
<comment type="caution">
    <text evidence="2">The sequence shown here is derived from an EMBL/GenBank/DDBJ whole genome shotgun (WGS) entry which is preliminary data.</text>
</comment>
<dbReference type="SUPFAM" id="SSF143422">
    <property type="entry name" value="Transposase IS200-like"/>
    <property type="match status" value="1"/>
</dbReference>
<reference evidence="3" key="1">
    <citation type="submission" date="2017-09" db="EMBL/GenBank/DDBJ databases">
        <title>Depth-based differentiation of microbial function through sediment-hosted aquifers and enrichment of novel symbionts in the deep terrestrial subsurface.</title>
        <authorList>
            <person name="Probst A.J."/>
            <person name="Ladd B."/>
            <person name="Jarett J.K."/>
            <person name="Geller-Mcgrath D.E."/>
            <person name="Sieber C.M.K."/>
            <person name="Emerson J.B."/>
            <person name="Anantharaman K."/>
            <person name="Thomas B.C."/>
            <person name="Malmstrom R."/>
            <person name="Stieglmeier M."/>
            <person name="Klingl A."/>
            <person name="Woyke T."/>
            <person name="Ryan C.M."/>
            <person name="Banfield J.F."/>
        </authorList>
    </citation>
    <scope>NUCLEOTIDE SEQUENCE [LARGE SCALE GENOMIC DNA]</scope>
</reference>
<dbReference type="InterPro" id="IPR052715">
    <property type="entry name" value="RAYT_transposase"/>
</dbReference>
<evidence type="ECO:0000259" key="1">
    <source>
        <dbReference type="SMART" id="SM01321"/>
    </source>
</evidence>
<sequence length="189" mass="22426">MHNTVETHCNASLQKFKNIFRIPTNRLPGWDYLSSGYYFVTICTYKKKEYFGEIVNGKMNLSEIGKVTENELLKTEQIRQNVKMDEYVIMPNHVHAIIVIFNHVSVETHCNASLHNIFGPQSNNLASIIRGYKSSIKRYTNKNNILFNWQPRFYDHIIRTEKSYLEIKQYIRNNPRNWSEDEENITLKF</sequence>
<dbReference type="Proteomes" id="UP000230119">
    <property type="component" value="Unassembled WGS sequence"/>
</dbReference>
<dbReference type="InterPro" id="IPR036515">
    <property type="entry name" value="Transposase_17_sf"/>
</dbReference>
<accession>A0A2M7BRE5</accession>
<dbReference type="GO" id="GO:0043565">
    <property type="term" value="F:sequence-specific DNA binding"/>
    <property type="evidence" value="ECO:0007669"/>
    <property type="project" value="TreeGrafter"/>
</dbReference>
<dbReference type="Gene3D" id="3.30.70.1290">
    <property type="entry name" value="Transposase IS200-like"/>
    <property type="match status" value="1"/>
</dbReference>
<dbReference type="InterPro" id="IPR002686">
    <property type="entry name" value="Transposase_17"/>
</dbReference>
<dbReference type="GO" id="GO:0004803">
    <property type="term" value="F:transposase activity"/>
    <property type="evidence" value="ECO:0007669"/>
    <property type="project" value="InterPro"/>
</dbReference>
<proteinExistence type="predicted"/>
<name>A0A2M7BRE5_9BACT</name>
<dbReference type="SMART" id="SM01321">
    <property type="entry name" value="Y1_Tnp"/>
    <property type="match status" value="1"/>
</dbReference>
<protein>
    <submittedName>
        <fullName evidence="2">Transposase</fullName>
    </submittedName>
</protein>
<dbReference type="AlphaFoldDB" id="A0A2M7BRE5"/>